<feature type="transmembrane region" description="Helical" evidence="8">
    <location>
        <begin position="271"/>
        <end position="290"/>
    </location>
</feature>
<dbReference type="AlphaFoldDB" id="A0A1L5NZC4"/>
<feature type="transmembrane region" description="Helical" evidence="8">
    <location>
        <begin position="357"/>
        <end position="379"/>
    </location>
</feature>
<feature type="domain" description="Major facilitator superfamily (MFS) profile" evidence="9">
    <location>
        <begin position="25"/>
        <end position="407"/>
    </location>
</feature>
<evidence type="ECO:0000313" key="10">
    <source>
        <dbReference type="EMBL" id="APO73229.1"/>
    </source>
</evidence>
<dbReference type="RefSeq" id="WP_074063020.1">
    <property type="nucleotide sequence ID" value="NZ_CP017241.1"/>
</dbReference>
<dbReference type="InterPro" id="IPR036259">
    <property type="entry name" value="MFS_trans_sf"/>
</dbReference>
<keyword evidence="3" id="KW-0813">Transport</keyword>
<comment type="similarity">
    <text evidence="2">Belongs to the major facilitator superfamily.</text>
</comment>
<keyword evidence="5 8" id="KW-0812">Transmembrane</keyword>
<name>A0A1L5NZC4_RHIET</name>
<feature type="transmembrane region" description="Helical" evidence="8">
    <location>
        <begin position="321"/>
        <end position="345"/>
    </location>
</feature>
<accession>A0A1L5NZC4</accession>
<keyword evidence="4" id="KW-1003">Cell membrane</keyword>
<dbReference type="PANTHER" id="PTHR43271">
    <property type="entry name" value="BLL2771 PROTEIN"/>
    <property type="match status" value="1"/>
</dbReference>
<feature type="transmembrane region" description="Helical" evidence="8">
    <location>
        <begin position="120"/>
        <end position="142"/>
    </location>
</feature>
<dbReference type="PROSITE" id="PS00216">
    <property type="entry name" value="SUGAR_TRANSPORT_1"/>
    <property type="match status" value="1"/>
</dbReference>
<feature type="transmembrane region" description="Helical" evidence="8">
    <location>
        <begin position="184"/>
        <end position="203"/>
    </location>
</feature>
<feature type="transmembrane region" description="Helical" evidence="8">
    <location>
        <begin position="31"/>
        <end position="55"/>
    </location>
</feature>
<organism evidence="10 11">
    <name type="scientific">Rhizobium etli 8C-3</name>
    <dbReference type="NCBI Taxonomy" id="538025"/>
    <lineage>
        <taxon>Bacteria</taxon>
        <taxon>Pseudomonadati</taxon>
        <taxon>Pseudomonadota</taxon>
        <taxon>Alphaproteobacteria</taxon>
        <taxon>Hyphomicrobiales</taxon>
        <taxon>Rhizobiaceae</taxon>
        <taxon>Rhizobium/Agrobacterium group</taxon>
        <taxon>Rhizobium</taxon>
    </lineage>
</organism>
<dbReference type="InterPro" id="IPR005829">
    <property type="entry name" value="Sugar_transporter_CS"/>
</dbReference>
<evidence type="ECO:0000256" key="7">
    <source>
        <dbReference type="ARBA" id="ARBA00023136"/>
    </source>
</evidence>
<protein>
    <submittedName>
        <fullName evidence="10">Major facilitator superfamily protein</fullName>
    </submittedName>
</protein>
<evidence type="ECO:0000259" key="9">
    <source>
        <dbReference type="PROSITE" id="PS50850"/>
    </source>
</evidence>
<evidence type="ECO:0000256" key="3">
    <source>
        <dbReference type="ARBA" id="ARBA00022448"/>
    </source>
</evidence>
<gene>
    <name evidence="10" type="ORF">AM571_CH00377</name>
</gene>
<feature type="transmembrane region" description="Helical" evidence="8">
    <location>
        <begin position="385"/>
        <end position="404"/>
    </location>
</feature>
<dbReference type="Pfam" id="PF07690">
    <property type="entry name" value="MFS_1"/>
    <property type="match status" value="2"/>
</dbReference>
<dbReference type="InterPro" id="IPR011701">
    <property type="entry name" value="MFS"/>
</dbReference>
<dbReference type="GO" id="GO:0005886">
    <property type="term" value="C:plasma membrane"/>
    <property type="evidence" value="ECO:0007669"/>
    <property type="project" value="UniProtKB-SubCell"/>
</dbReference>
<evidence type="ECO:0000256" key="4">
    <source>
        <dbReference type="ARBA" id="ARBA00022475"/>
    </source>
</evidence>
<evidence type="ECO:0000256" key="6">
    <source>
        <dbReference type="ARBA" id="ARBA00022989"/>
    </source>
</evidence>
<dbReference type="InterPro" id="IPR020846">
    <property type="entry name" value="MFS_dom"/>
</dbReference>
<keyword evidence="7 8" id="KW-0472">Membrane</keyword>
<comment type="subcellular location">
    <subcellularLocation>
        <location evidence="1">Cell membrane</location>
        <topology evidence="1">Multi-pass membrane protein</topology>
    </subcellularLocation>
</comment>
<dbReference type="PANTHER" id="PTHR43271:SF1">
    <property type="entry name" value="INNER MEMBRANE TRANSPORT PROTEIN YNFM"/>
    <property type="match status" value="1"/>
</dbReference>
<evidence type="ECO:0000256" key="5">
    <source>
        <dbReference type="ARBA" id="ARBA00022692"/>
    </source>
</evidence>
<feature type="transmembrane region" description="Helical" evidence="8">
    <location>
        <begin position="154"/>
        <end position="178"/>
    </location>
</feature>
<evidence type="ECO:0000313" key="11">
    <source>
        <dbReference type="Proteomes" id="UP000185109"/>
    </source>
</evidence>
<feature type="transmembrane region" description="Helical" evidence="8">
    <location>
        <begin position="94"/>
        <end position="114"/>
    </location>
</feature>
<feature type="transmembrane region" description="Helical" evidence="8">
    <location>
        <begin position="67"/>
        <end position="87"/>
    </location>
</feature>
<evidence type="ECO:0000256" key="2">
    <source>
        <dbReference type="ARBA" id="ARBA00008335"/>
    </source>
</evidence>
<dbReference type="EMBL" id="CP017241">
    <property type="protein sequence ID" value="APO73229.1"/>
    <property type="molecule type" value="Genomic_DNA"/>
</dbReference>
<dbReference type="Proteomes" id="UP000185109">
    <property type="component" value="Chromosome"/>
</dbReference>
<keyword evidence="6 8" id="KW-1133">Transmembrane helix</keyword>
<feature type="transmembrane region" description="Helical" evidence="8">
    <location>
        <begin position="232"/>
        <end position="251"/>
    </location>
</feature>
<dbReference type="PROSITE" id="PS50850">
    <property type="entry name" value="MFS"/>
    <property type="match status" value="1"/>
</dbReference>
<dbReference type="GO" id="GO:0022857">
    <property type="term" value="F:transmembrane transporter activity"/>
    <property type="evidence" value="ECO:0007669"/>
    <property type="project" value="InterPro"/>
</dbReference>
<proteinExistence type="inferred from homology"/>
<dbReference type="Gene3D" id="1.20.1250.20">
    <property type="entry name" value="MFS general substrate transporter like domains"/>
    <property type="match status" value="1"/>
</dbReference>
<dbReference type="SUPFAM" id="SSF103473">
    <property type="entry name" value="MFS general substrate transporter"/>
    <property type="match status" value="1"/>
</dbReference>
<evidence type="ECO:0000256" key="1">
    <source>
        <dbReference type="ARBA" id="ARBA00004651"/>
    </source>
</evidence>
<dbReference type="CDD" id="cd17324">
    <property type="entry name" value="MFS_NepI_like"/>
    <property type="match status" value="1"/>
</dbReference>
<reference evidence="10 11" key="1">
    <citation type="submission" date="2016-09" db="EMBL/GenBank/DDBJ databases">
        <title>The complete genome sequences of Rhizobium gallicum, symbiovars gallicum and phaseoli, symbionts associated to common bean (Phaseolus vulgaris).</title>
        <authorList>
            <person name="Bustos P."/>
            <person name="Santamaria R.I."/>
            <person name="Perez-Carrascal O.M."/>
            <person name="Juarez S."/>
            <person name="Lozano L."/>
            <person name="Martinez-Flores I."/>
            <person name="Martinez-Romero E."/>
            <person name="Cevallos M."/>
            <person name="Romero D."/>
            <person name="Davila G."/>
            <person name="Gonzalez V."/>
        </authorList>
    </citation>
    <scope>NUCLEOTIDE SEQUENCE [LARGE SCALE GENOMIC DNA]</scope>
    <source>
        <strain evidence="10 11">8C-3</strain>
    </source>
</reference>
<feature type="transmembrane region" description="Helical" evidence="8">
    <location>
        <begin position="297"/>
        <end position="315"/>
    </location>
</feature>
<sequence>MSDISPMEIPAAPPAKEYLQRGTASYRRASLALFLSGFSTFSLLYCVQPLLPIFADEFSVSPAESSLALSLSTGFLAIAIICAAIISEGLGRRSLMSISLVGAAALTIAAAFVPDWHLLLVVRALQGFVLGGVPAVAMAYLAEEIDPRGLGATMGLYVGGTAFGGMSGRVLTGILAQYLTWRPAMFLIGATGLVAAAGFIALLPASRNFIRRPGFDPKFHLKAWLAHMRNPALPFIFAIAFLAMGSFVTVYNYAGFRLVAAPYGLTQSELGLIFTVYLFGIGASSLGGLLGDRFGHFAVLLTGIAITAVGAALTLSAFLPVIIFGIVVLTSGFFMSHSIASGLVGKLARGTKGHASSLYMLGYYVGSSVMGSAGGWFFAIEGWTAVVYFTLAMLALAFAAACAARSFSRRKF</sequence>
<evidence type="ECO:0000256" key="8">
    <source>
        <dbReference type="SAM" id="Phobius"/>
    </source>
</evidence>